<evidence type="ECO:0000256" key="1">
    <source>
        <dbReference type="SAM" id="Coils"/>
    </source>
</evidence>
<accession>A0A6I6H0X0</accession>
<evidence type="ECO:0000313" key="2">
    <source>
        <dbReference type="EMBL" id="QGW78939.1"/>
    </source>
</evidence>
<protein>
    <submittedName>
        <fullName evidence="2">Phage tail protein</fullName>
    </submittedName>
</protein>
<dbReference type="Pfam" id="PF06995">
    <property type="entry name" value="Phage_P2_GpU"/>
    <property type="match status" value="1"/>
</dbReference>
<dbReference type="InterPro" id="IPR009734">
    <property type="entry name" value="Myoviridae_GpU"/>
</dbReference>
<dbReference type="RefSeq" id="WP_157193697.1">
    <property type="nucleotide sequence ID" value="NZ_CP046621.1"/>
</dbReference>
<organism evidence="2 3">
    <name type="scientific">Pseudomonas alkylphenolica</name>
    <dbReference type="NCBI Taxonomy" id="237609"/>
    <lineage>
        <taxon>Bacteria</taxon>
        <taxon>Pseudomonadati</taxon>
        <taxon>Pseudomonadota</taxon>
        <taxon>Gammaproteobacteria</taxon>
        <taxon>Pseudomonadales</taxon>
        <taxon>Pseudomonadaceae</taxon>
        <taxon>Pseudomonas</taxon>
    </lineage>
</organism>
<sequence>MNYIQQLQSSLRYVVAAGQVGQRSADEMLAPMNGAVSDITGAVAELEGIPFVGPLIGAKLQRTMRAIKSAQETVKQVSDKYDQALAVVVQVQGRIQVFGEQVDKAAAKINQIAGKISPSLGNILPTGIFLPAVTPAAEAVKPFPHLLILQPLDGVSPGYYFNLDTAAFEELRRQTRFRWTGQERLTRSVAQQAVSLGEEKINIRGTIFPRRKGDLGHLQTLRSIGRLLRPLSLVSGYGEVLGNWCLTGIDEDQSNLLAGGIPRKQAFTLEFVSYGDDLQNL</sequence>
<dbReference type="AlphaFoldDB" id="A0A6I6H0X0"/>
<dbReference type="InterPro" id="IPR014458">
    <property type="entry name" value="Unchr_Phage_P2-GpU-fusion"/>
</dbReference>
<keyword evidence="3" id="KW-1185">Reference proteome</keyword>
<evidence type="ECO:0000313" key="3">
    <source>
        <dbReference type="Proteomes" id="UP000426235"/>
    </source>
</evidence>
<reference evidence="2" key="1">
    <citation type="submission" date="2019-12" db="EMBL/GenBank/DDBJ databases">
        <title>Hybrid Genome Assemblies of two High G+C Isolates from Undergraduate Microbiology Courses.</title>
        <authorList>
            <person name="Ne Ville C.J."/>
            <person name="Enright D."/>
            <person name="Hernandez I."/>
            <person name="Dodsworth J."/>
            <person name="Orwin P.M."/>
        </authorList>
    </citation>
    <scope>NUCLEOTIDE SEQUENCE [LARGE SCALE GENOMIC DNA]</scope>
    <source>
        <strain evidence="2">Neo</strain>
    </source>
</reference>
<dbReference type="PIRSF" id="PIRSF011237">
    <property type="entry name" value="UP2"/>
    <property type="match status" value="1"/>
</dbReference>
<keyword evidence="1" id="KW-0175">Coiled coil</keyword>
<gene>
    <name evidence="2" type="ORF">GPJ81_20355</name>
</gene>
<dbReference type="EMBL" id="CP046621">
    <property type="protein sequence ID" value="QGW78939.1"/>
    <property type="molecule type" value="Genomic_DNA"/>
</dbReference>
<name>A0A6I6H0X0_9PSED</name>
<proteinExistence type="predicted"/>
<dbReference type="Proteomes" id="UP000426235">
    <property type="component" value="Chromosome"/>
</dbReference>
<feature type="coiled-coil region" evidence="1">
    <location>
        <begin position="60"/>
        <end position="87"/>
    </location>
</feature>